<dbReference type="Proteomes" id="UP000423396">
    <property type="component" value="Chromosome"/>
</dbReference>
<dbReference type="Gene3D" id="3.60.15.10">
    <property type="entry name" value="Ribonuclease Z/Hydroxyacylglutathione hydrolase-like"/>
    <property type="match status" value="1"/>
</dbReference>
<dbReference type="OrthoDB" id="28313at2157"/>
<dbReference type="RefSeq" id="WP_156007158.1">
    <property type="nucleotide sequence ID" value="NZ_CP045483.1"/>
</dbReference>
<dbReference type="SUPFAM" id="SSF56281">
    <property type="entry name" value="Metallo-hydrolase/oxidoreductase"/>
    <property type="match status" value="1"/>
</dbReference>
<reference evidence="1 2" key="1">
    <citation type="submission" date="2019-10" db="EMBL/GenBank/DDBJ databases">
        <title>Genome Sequences from Six Type Strain Members of the Archaeal Family Sulfolobaceae: Acidianus ambivalens, Acidianus infernus, Metallosphaera prunae, Stygiolobus azoricus, Sulfolobus metallicus, and Sulfurisphaera ohwakuensis.</title>
        <authorList>
            <person name="Counts J.A."/>
            <person name="Kelly R.M."/>
        </authorList>
    </citation>
    <scope>NUCLEOTIDE SEQUENCE [LARGE SCALE GENOMIC DNA]</scope>
    <source>
        <strain evidence="1 2">FC6</strain>
    </source>
</reference>
<dbReference type="PANTHER" id="PTHR42967:SF1">
    <property type="entry name" value="MBL FOLD METALLO-HYDROLASE"/>
    <property type="match status" value="1"/>
</dbReference>
<proteinExistence type="predicted"/>
<keyword evidence="1" id="KW-0378">Hydrolase</keyword>
<keyword evidence="2" id="KW-1185">Reference proteome</keyword>
<gene>
    <name evidence="1" type="ORF">D1868_07865</name>
</gene>
<dbReference type="AlphaFoldDB" id="A0A650CQG5"/>
<evidence type="ECO:0000313" key="1">
    <source>
        <dbReference type="EMBL" id="QGR19902.1"/>
    </source>
</evidence>
<dbReference type="PANTHER" id="PTHR42967">
    <property type="entry name" value="METAL DEPENDENT HYDROLASE"/>
    <property type="match status" value="1"/>
</dbReference>
<dbReference type="Pfam" id="PF13483">
    <property type="entry name" value="Lactamase_B_3"/>
    <property type="match status" value="1"/>
</dbReference>
<dbReference type="KEGG" id="sazo:D1868_07865"/>
<sequence length="211" mass="24255">MIRFLLHSAFFLDNLILIDPHDGGSIGLPRPEVKASLILITHNHYDHNAYEIIPHETVKLKYYGEFTYKNYTIKGIKAYHDKEKGKRRGETAIYKITSPDGKTYVHLGDLGHLLDEKLVEELKNPDYLMIPVGGVITINPSEAIKLIKALNPKVVFPMHYWVKGHYMPLDPIEPFLQLVNNEGIKILQINKPEVNEETVEKGTVMYFNNIY</sequence>
<accession>A0A650CQG5</accession>
<dbReference type="InterPro" id="IPR036866">
    <property type="entry name" value="RibonucZ/Hydroxyglut_hydro"/>
</dbReference>
<evidence type="ECO:0000313" key="2">
    <source>
        <dbReference type="Proteomes" id="UP000423396"/>
    </source>
</evidence>
<name>A0A650CQG5_9CREN</name>
<dbReference type="GO" id="GO:0016787">
    <property type="term" value="F:hydrolase activity"/>
    <property type="evidence" value="ECO:0007669"/>
    <property type="project" value="UniProtKB-KW"/>
</dbReference>
<dbReference type="EMBL" id="CP045483">
    <property type="protein sequence ID" value="QGR19902.1"/>
    <property type="molecule type" value="Genomic_DNA"/>
</dbReference>
<protein>
    <submittedName>
        <fullName evidence="1">Hydrolase</fullName>
    </submittedName>
</protein>
<organism evidence="1 2">
    <name type="scientific">Stygiolobus azoricus</name>
    <dbReference type="NCBI Taxonomy" id="41675"/>
    <lineage>
        <taxon>Archaea</taxon>
        <taxon>Thermoproteota</taxon>
        <taxon>Thermoprotei</taxon>
        <taxon>Sulfolobales</taxon>
        <taxon>Sulfolobaceae</taxon>
        <taxon>Stygiolobus</taxon>
    </lineage>
</organism>
<dbReference type="GeneID" id="42798978"/>